<organism evidence="1 2">
    <name type="scientific">Blattamonas nauphoetae</name>
    <dbReference type="NCBI Taxonomy" id="2049346"/>
    <lineage>
        <taxon>Eukaryota</taxon>
        <taxon>Metamonada</taxon>
        <taxon>Preaxostyla</taxon>
        <taxon>Oxymonadida</taxon>
        <taxon>Blattamonas</taxon>
    </lineage>
</organism>
<keyword evidence="2" id="KW-1185">Reference proteome</keyword>
<dbReference type="EMBL" id="JARBJD010000175">
    <property type="protein sequence ID" value="KAK2948506.1"/>
    <property type="molecule type" value="Genomic_DNA"/>
</dbReference>
<gene>
    <name evidence="1" type="ORF">BLNAU_16575</name>
</gene>
<protein>
    <submittedName>
        <fullName evidence="1">Uncharacterized protein</fullName>
    </submittedName>
</protein>
<dbReference type="Proteomes" id="UP001281761">
    <property type="component" value="Unassembled WGS sequence"/>
</dbReference>
<evidence type="ECO:0000313" key="2">
    <source>
        <dbReference type="Proteomes" id="UP001281761"/>
    </source>
</evidence>
<comment type="caution">
    <text evidence="1">The sequence shown here is derived from an EMBL/GenBank/DDBJ whole genome shotgun (WGS) entry which is preliminary data.</text>
</comment>
<accession>A0ABQ9XDW7</accession>
<sequence>MLMSPFQPTLDDSLETKVVKFLESVDPKDEESVKAFLSSLTSFSDKSMTNFVQSIGTLISTPNEAITTSTMKMLLRLTLTCSDEILFALVKADLVSQLIVTLDPHSVSLSDCEDIHSCLIHLIECSLWLSSLDDLAPLEIEDSDEHQTVPETIFQKVLSPSEKYICHLCVNRYSILDHDQYTYVLILLGILLQSCPYHQMTMKTVLVPPVILAIPSCFSFIEAEVSVWRFLDILVQSQSEWDEIGDGHQAWKNVSRMLRMEGMEDVMEEKLGNDKDDFYARNIVADSIELNNLFGMNVPELE</sequence>
<proteinExistence type="predicted"/>
<reference evidence="1 2" key="1">
    <citation type="journal article" date="2022" name="bioRxiv">
        <title>Genomics of Preaxostyla Flagellates Illuminates Evolutionary Transitions and the Path Towards Mitochondrial Loss.</title>
        <authorList>
            <person name="Novak L.V.F."/>
            <person name="Treitli S.C."/>
            <person name="Pyrih J."/>
            <person name="Halakuc P."/>
            <person name="Pipaliya S.V."/>
            <person name="Vacek V."/>
            <person name="Brzon O."/>
            <person name="Soukal P."/>
            <person name="Eme L."/>
            <person name="Dacks J.B."/>
            <person name="Karnkowska A."/>
            <person name="Elias M."/>
            <person name="Hampl V."/>
        </authorList>
    </citation>
    <scope>NUCLEOTIDE SEQUENCE [LARGE SCALE GENOMIC DNA]</scope>
    <source>
        <strain evidence="1">NAU3</strain>
        <tissue evidence="1">Gut</tissue>
    </source>
</reference>
<name>A0ABQ9XDW7_9EUKA</name>
<evidence type="ECO:0000313" key="1">
    <source>
        <dbReference type="EMBL" id="KAK2948506.1"/>
    </source>
</evidence>